<dbReference type="Gene3D" id="1.10.760.10">
    <property type="entry name" value="Cytochrome c-like domain"/>
    <property type="match status" value="1"/>
</dbReference>
<evidence type="ECO:0000313" key="6">
    <source>
        <dbReference type="EMBL" id="SNZ08902.1"/>
    </source>
</evidence>
<sequence>MKKSILMLLCIALLNITAKGEDAKKLFKKYGCEGCHSDYGIVAGPAFYMVKERYMKKFNGDKEALKKYLYQTIRKGSSGKWFNFIDMKMPSHPQIKEDEMKVIIDYIVNLKPPKKESK</sequence>
<name>A0A285NHB2_9AQUI</name>
<keyword evidence="3 4" id="KW-0408">Iron</keyword>
<keyword evidence="2 4" id="KW-0479">Metal-binding</keyword>
<dbReference type="GO" id="GO:0009055">
    <property type="term" value="F:electron transfer activity"/>
    <property type="evidence" value="ECO:0007669"/>
    <property type="project" value="InterPro"/>
</dbReference>
<evidence type="ECO:0000256" key="3">
    <source>
        <dbReference type="ARBA" id="ARBA00023004"/>
    </source>
</evidence>
<feature type="domain" description="Cytochrome c" evidence="5">
    <location>
        <begin position="18"/>
        <end position="111"/>
    </location>
</feature>
<dbReference type="GO" id="GO:0020037">
    <property type="term" value="F:heme binding"/>
    <property type="evidence" value="ECO:0007669"/>
    <property type="project" value="InterPro"/>
</dbReference>
<accession>A0A285NHB2</accession>
<dbReference type="GO" id="GO:0046872">
    <property type="term" value="F:metal ion binding"/>
    <property type="evidence" value="ECO:0007669"/>
    <property type="project" value="UniProtKB-KW"/>
</dbReference>
<protein>
    <submittedName>
        <fullName evidence="6">Cytochrome c551/c552</fullName>
    </submittedName>
</protein>
<dbReference type="AlphaFoldDB" id="A0A285NHB2"/>
<dbReference type="PROSITE" id="PS51007">
    <property type="entry name" value="CYTC"/>
    <property type="match status" value="1"/>
</dbReference>
<evidence type="ECO:0000259" key="5">
    <source>
        <dbReference type="PROSITE" id="PS51007"/>
    </source>
</evidence>
<evidence type="ECO:0000256" key="4">
    <source>
        <dbReference type="PROSITE-ProRule" id="PRU00433"/>
    </source>
</evidence>
<proteinExistence type="predicted"/>
<dbReference type="RefSeq" id="WP_097000583.1">
    <property type="nucleotide sequence ID" value="NZ_OBEI01000006.1"/>
</dbReference>
<dbReference type="SUPFAM" id="SSF46626">
    <property type="entry name" value="Cytochrome c"/>
    <property type="match status" value="1"/>
</dbReference>
<dbReference type="Proteomes" id="UP000219036">
    <property type="component" value="Unassembled WGS sequence"/>
</dbReference>
<dbReference type="InterPro" id="IPR036909">
    <property type="entry name" value="Cyt_c-like_dom_sf"/>
</dbReference>
<gene>
    <name evidence="6" type="ORF">SAMN06265182_1413</name>
</gene>
<keyword evidence="1 4" id="KW-0349">Heme</keyword>
<organism evidence="6 7">
    <name type="scientific">Persephonella hydrogeniphila</name>
    <dbReference type="NCBI Taxonomy" id="198703"/>
    <lineage>
        <taxon>Bacteria</taxon>
        <taxon>Pseudomonadati</taxon>
        <taxon>Aquificota</taxon>
        <taxon>Aquificia</taxon>
        <taxon>Aquificales</taxon>
        <taxon>Hydrogenothermaceae</taxon>
        <taxon>Persephonella</taxon>
    </lineage>
</organism>
<keyword evidence="7" id="KW-1185">Reference proteome</keyword>
<dbReference type="Pfam" id="PF00034">
    <property type="entry name" value="Cytochrom_C"/>
    <property type="match status" value="1"/>
</dbReference>
<reference evidence="7" key="1">
    <citation type="submission" date="2017-09" db="EMBL/GenBank/DDBJ databases">
        <authorList>
            <person name="Varghese N."/>
            <person name="Submissions S."/>
        </authorList>
    </citation>
    <scope>NUCLEOTIDE SEQUENCE [LARGE SCALE GENOMIC DNA]</scope>
    <source>
        <strain evidence="7">DSM 15103</strain>
    </source>
</reference>
<dbReference type="OrthoDB" id="9811281at2"/>
<evidence type="ECO:0000256" key="1">
    <source>
        <dbReference type="ARBA" id="ARBA00022617"/>
    </source>
</evidence>
<dbReference type="EMBL" id="OBEI01000006">
    <property type="protein sequence ID" value="SNZ08902.1"/>
    <property type="molecule type" value="Genomic_DNA"/>
</dbReference>
<evidence type="ECO:0000256" key="2">
    <source>
        <dbReference type="ARBA" id="ARBA00022723"/>
    </source>
</evidence>
<evidence type="ECO:0000313" key="7">
    <source>
        <dbReference type="Proteomes" id="UP000219036"/>
    </source>
</evidence>
<dbReference type="InterPro" id="IPR009056">
    <property type="entry name" value="Cyt_c-like_dom"/>
</dbReference>